<evidence type="ECO:0000313" key="3">
    <source>
        <dbReference type="Proteomes" id="UP000515800"/>
    </source>
</evidence>
<dbReference type="RefSeq" id="WP_187528514.1">
    <property type="nucleotide sequence ID" value="NZ_CP060724.1"/>
</dbReference>
<keyword evidence="1" id="KW-1133">Transmembrane helix</keyword>
<keyword evidence="1" id="KW-0812">Transmembrane</keyword>
<evidence type="ECO:0000256" key="1">
    <source>
        <dbReference type="SAM" id="Phobius"/>
    </source>
</evidence>
<protein>
    <submittedName>
        <fullName evidence="2">Uncharacterized protein</fullName>
    </submittedName>
</protein>
<evidence type="ECO:0000313" key="2">
    <source>
        <dbReference type="EMBL" id="QNN74679.1"/>
    </source>
</evidence>
<keyword evidence="3" id="KW-1185">Reference proteome</keyword>
<proteinExistence type="predicted"/>
<dbReference type="Proteomes" id="UP000515800">
    <property type="component" value="Chromosome"/>
</dbReference>
<keyword evidence="1" id="KW-0472">Membrane</keyword>
<dbReference type="EMBL" id="CP060724">
    <property type="protein sequence ID" value="QNN74679.1"/>
    <property type="molecule type" value="Genomic_DNA"/>
</dbReference>
<name>A0A7G9T3K4_9LACO</name>
<feature type="transmembrane region" description="Helical" evidence="1">
    <location>
        <begin position="17"/>
        <end position="35"/>
    </location>
</feature>
<dbReference type="KEGG" id="wdi:H9L19_04425"/>
<accession>A0A7G9T3K4</accession>
<sequence>MIGYKAAFIGRYWIDQSVIHVILTIFFFVGITLLVTPTRRFISLPVVGKQN</sequence>
<organism evidence="2 3">
    <name type="scientific">Weissella diestrammenae</name>
    <dbReference type="NCBI Taxonomy" id="1162633"/>
    <lineage>
        <taxon>Bacteria</taxon>
        <taxon>Bacillati</taxon>
        <taxon>Bacillota</taxon>
        <taxon>Bacilli</taxon>
        <taxon>Lactobacillales</taxon>
        <taxon>Lactobacillaceae</taxon>
        <taxon>Weissella</taxon>
    </lineage>
</organism>
<reference evidence="2 3" key="1">
    <citation type="submission" date="2020-08" db="EMBL/GenBank/DDBJ databases">
        <title>Genome sequence of Weissella diestrammenae KACC 16890T.</title>
        <authorList>
            <person name="Hyun D.-W."/>
            <person name="Bae J.-W."/>
        </authorList>
    </citation>
    <scope>NUCLEOTIDE SEQUENCE [LARGE SCALE GENOMIC DNA]</scope>
    <source>
        <strain evidence="2 3">KACC 16890</strain>
    </source>
</reference>
<dbReference type="AlphaFoldDB" id="A0A7G9T3K4"/>
<gene>
    <name evidence="2" type="ORF">H9L19_04425</name>
</gene>